<dbReference type="SUPFAM" id="SSF161098">
    <property type="entry name" value="MetI-like"/>
    <property type="match status" value="1"/>
</dbReference>
<name>A0A371PKI0_9BACL</name>
<dbReference type="Pfam" id="PF12911">
    <property type="entry name" value="OppC_N"/>
    <property type="match status" value="1"/>
</dbReference>
<dbReference type="PANTHER" id="PTHR43839:SF3">
    <property type="entry name" value="OLIGOPEPTIDE ABC TRANSPORTER, PERMEASE PROTEIN"/>
    <property type="match status" value="1"/>
</dbReference>
<comment type="similarity">
    <text evidence="6">Belongs to the binding-protein-dependent transport system permease family.</text>
</comment>
<feature type="transmembrane region" description="Helical" evidence="6">
    <location>
        <begin position="146"/>
        <end position="169"/>
    </location>
</feature>
<dbReference type="RefSeq" id="WP_116043778.1">
    <property type="nucleotide sequence ID" value="NZ_QUBQ01000001.1"/>
</dbReference>
<comment type="subcellular location">
    <subcellularLocation>
        <location evidence="6">Cell membrane</location>
        <topology evidence="6">Multi-pass membrane protein</topology>
    </subcellularLocation>
    <subcellularLocation>
        <location evidence="1">Membrane</location>
        <topology evidence="1">Multi-pass membrane protein</topology>
    </subcellularLocation>
</comment>
<dbReference type="InterPro" id="IPR025966">
    <property type="entry name" value="OppC_N"/>
</dbReference>
<evidence type="ECO:0000256" key="3">
    <source>
        <dbReference type="ARBA" id="ARBA00022692"/>
    </source>
</evidence>
<dbReference type="Gene3D" id="1.10.3720.10">
    <property type="entry name" value="MetI-like"/>
    <property type="match status" value="1"/>
</dbReference>
<evidence type="ECO:0000313" key="8">
    <source>
        <dbReference type="EMBL" id="REK76701.1"/>
    </source>
</evidence>
<protein>
    <submittedName>
        <fullName evidence="8">ABC transporter permease subunit</fullName>
    </submittedName>
</protein>
<gene>
    <name evidence="8" type="ORF">DX130_06590</name>
</gene>
<organism evidence="8 9">
    <name type="scientific">Paenibacillus paeoniae</name>
    <dbReference type="NCBI Taxonomy" id="2292705"/>
    <lineage>
        <taxon>Bacteria</taxon>
        <taxon>Bacillati</taxon>
        <taxon>Bacillota</taxon>
        <taxon>Bacilli</taxon>
        <taxon>Bacillales</taxon>
        <taxon>Paenibacillaceae</taxon>
        <taxon>Paenibacillus</taxon>
    </lineage>
</organism>
<keyword evidence="4 6" id="KW-1133">Transmembrane helix</keyword>
<dbReference type="InterPro" id="IPR035906">
    <property type="entry name" value="MetI-like_sf"/>
</dbReference>
<keyword evidence="9" id="KW-1185">Reference proteome</keyword>
<feature type="transmembrane region" description="Helical" evidence="6">
    <location>
        <begin position="5"/>
        <end position="26"/>
    </location>
</feature>
<evidence type="ECO:0000256" key="6">
    <source>
        <dbReference type="RuleBase" id="RU363032"/>
    </source>
</evidence>
<dbReference type="CDD" id="cd06261">
    <property type="entry name" value="TM_PBP2"/>
    <property type="match status" value="1"/>
</dbReference>
<reference evidence="8 9" key="1">
    <citation type="submission" date="2018-08" db="EMBL/GenBank/DDBJ databases">
        <title>Paenibacillus sp. M4BSY-1, whole genome shotgun sequence.</title>
        <authorList>
            <person name="Tuo L."/>
        </authorList>
    </citation>
    <scope>NUCLEOTIDE SEQUENCE [LARGE SCALE GENOMIC DNA]</scope>
    <source>
        <strain evidence="8 9">M4BSY-1</strain>
    </source>
</reference>
<feature type="transmembrane region" description="Helical" evidence="6">
    <location>
        <begin position="80"/>
        <end position="106"/>
    </location>
</feature>
<dbReference type="PANTHER" id="PTHR43839">
    <property type="entry name" value="OPPC IN A BINDING PROTEIN-DEPENDENT TRANSPORT SYSTEM"/>
    <property type="match status" value="1"/>
</dbReference>
<feature type="transmembrane region" description="Helical" evidence="6">
    <location>
        <begin position="268"/>
        <end position="288"/>
    </location>
</feature>
<dbReference type="AlphaFoldDB" id="A0A371PKI0"/>
<comment type="caution">
    <text evidence="8">The sequence shown here is derived from an EMBL/GenBank/DDBJ whole genome shotgun (WGS) entry which is preliminary data.</text>
</comment>
<evidence type="ECO:0000259" key="7">
    <source>
        <dbReference type="PROSITE" id="PS50928"/>
    </source>
</evidence>
<keyword evidence="2 6" id="KW-0813">Transport</keyword>
<feature type="domain" description="ABC transmembrane type-1" evidence="7">
    <location>
        <begin position="78"/>
        <end position="288"/>
    </location>
</feature>
<evidence type="ECO:0000313" key="9">
    <source>
        <dbReference type="Proteomes" id="UP000261905"/>
    </source>
</evidence>
<sequence>MNKTLLVGLVVTGMMIFIGLFGPLLAPYGIDDQLKIEYIVDEDGKGMVIAPPVAPNAEYPLGTDKNGYDLLTKLLYGAKYTIFLAIGIAIARVVIGGWIGLMLGYYGKGEKKKKGQSFWSMLNGIPIFLIVWLILIGISINPNASPFMMSLLLAVVLLIIGVPSVATTVKEKTEVIREKQFVQASESLGAGGWKIIRSHLLPHLKESFLILIVQEIILILTLFGQLAIFHIFVGGTTMYPDPAEYYSRTNEWGGLIGQNRMNFYVNQWIFYVPLVAYVALILGFHLVSKGLEKRYGTMFSKHSRL</sequence>
<evidence type="ECO:0000256" key="4">
    <source>
        <dbReference type="ARBA" id="ARBA00022989"/>
    </source>
</evidence>
<dbReference type="GO" id="GO:0055085">
    <property type="term" value="P:transmembrane transport"/>
    <property type="evidence" value="ECO:0007669"/>
    <property type="project" value="InterPro"/>
</dbReference>
<feature type="transmembrane region" description="Helical" evidence="6">
    <location>
        <begin position="118"/>
        <end position="140"/>
    </location>
</feature>
<dbReference type="GO" id="GO:0005886">
    <property type="term" value="C:plasma membrane"/>
    <property type="evidence" value="ECO:0007669"/>
    <property type="project" value="UniProtKB-SubCell"/>
</dbReference>
<evidence type="ECO:0000256" key="5">
    <source>
        <dbReference type="ARBA" id="ARBA00023136"/>
    </source>
</evidence>
<dbReference type="Proteomes" id="UP000261905">
    <property type="component" value="Unassembled WGS sequence"/>
</dbReference>
<dbReference type="OrthoDB" id="9814383at2"/>
<proteinExistence type="inferred from homology"/>
<feature type="transmembrane region" description="Helical" evidence="6">
    <location>
        <begin position="208"/>
        <end position="233"/>
    </location>
</feature>
<dbReference type="Pfam" id="PF00528">
    <property type="entry name" value="BPD_transp_1"/>
    <property type="match status" value="1"/>
</dbReference>
<dbReference type="EMBL" id="QUBQ01000001">
    <property type="protein sequence ID" value="REK76701.1"/>
    <property type="molecule type" value="Genomic_DNA"/>
</dbReference>
<dbReference type="PROSITE" id="PS50928">
    <property type="entry name" value="ABC_TM1"/>
    <property type="match status" value="1"/>
</dbReference>
<accession>A0A371PKI0</accession>
<keyword evidence="3 6" id="KW-0812">Transmembrane</keyword>
<evidence type="ECO:0000256" key="1">
    <source>
        <dbReference type="ARBA" id="ARBA00004141"/>
    </source>
</evidence>
<dbReference type="InterPro" id="IPR000515">
    <property type="entry name" value="MetI-like"/>
</dbReference>
<keyword evidence="5 6" id="KW-0472">Membrane</keyword>
<evidence type="ECO:0000256" key="2">
    <source>
        <dbReference type="ARBA" id="ARBA00022448"/>
    </source>
</evidence>